<comment type="pathway">
    <text evidence="1">Carbohydrate metabolism; hexose metabolism.</text>
</comment>
<dbReference type="Gene3D" id="2.70.98.10">
    <property type="match status" value="1"/>
</dbReference>
<dbReference type="PANTHER" id="PTHR10091">
    <property type="entry name" value="ALDOSE-1-EPIMERASE"/>
    <property type="match status" value="1"/>
</dbReference>
<dbReference type="CDD" id="cd09019">
    <property type="entry name" value="galactose_mutarotase_like"/>
    <property type="match status" value="1"/>
</dbReference>
<keyword evidence="3" id="KW-0413">Isomerase</keyword>
<gene>
    <name evidence="5" type="ORF">BMG03_02755</name>
</gene>
<dbReference type="InterPro" id="IPR015443">
    <property type="entry name" value="Aldose_1-epimerase"/>
</dbReference>
<dbReference type="InterPro" id="IPR011013">
    <property type="entry name" value="Gal_mutarotase_sf_dom"/>
</dbReference>
<organism evidence="5 6">
    <name type="scientific">Thioclava nitratireducens</name>
    <dbReference type="NCBI Taxonomy" id="1915078"/>
    <lineage>
        <taxon>Bacteria</taxon>
        <taxon>Pseudomonadati</taxon>
        <taxon>Pseudomonadota</taxon>
        <taxon>Alphaproteobacteria</taxon>
        <taxon>Rhodobacterales</taxon>
        <taxon>Paracoccaceae</taxon>
        <taxon>Thioclava</taxon>
    </lineage>
</organism>
<dbReference type="SUPFAM" id="SSF74650">
    <property type="entry name" value="Galactose mutarotase-like"/>
    <property type="match status" value="1"/>
</dbReference>
<dbReference type="InterPro" id="IPR008183">
    <property type="entry name" value="Aldose_1/G6P_1-epimerase"/>
</dbReference>
<dbReference type="RefSeq" id="WP_075777645.1">
    <property type="nucleotide sequence ID" value="NZ_CP019437.1"/>
</dbReference>
<dbReference type="Pfam" id="PF01263">
    <property type="entry name" value="Aldose_epim"/>
    <property type="match status" value="1"/>
</dbReference>
<evidence type="ECO:0000256" key="2">
    <source>
        <dbReference type="ARBA" id="ARBA00006206"/>
    </source>
</evidence>
<comment type="similarity">
    <text evidence="2">Belongs to the aldose epimerase family.</text>
</comment>
<evidence type="ECO:0008006" key="7">
    <source>
        <dbReference type="Google" id="ProtNLM"/>
    </source>
</evidence>
<reference evidence="5 6" key="1">
    <citation type="submission" date="2017-01" db="EMBL/GenBank/DDBJ databases">
        <title>The complete genome sequence of a sulfur-oxidizing marine bacterium Thioclava sp. 25B10_4T.</title>
        <authorList>
            <person name="Liu Y."/>
            <person name="Lai Q."/>
            <person name="Shao Z."/>
        </authorList>
    </citation>
    <scope>NUCLEOTIDE SEQUENCE [LARGE SCALE GENOMIC DNA]</scope>
    <source>
        <strain evidence="5 6">25B10_4</strain>
    </source>
</reference>
<dbReference type="PANTHER" id="PTHR10091:SF0">
    <property type="entry name" value="GALACTOSE MUTAROTASE"/>
    <property type="match status" value="1"/>
</dbReference>
<evidence type="ECO:0000256" key="1">
    <source>
        <dbReference type="ARBA" id="ARBA00005028"/>
    </source>
</evidence>
<dbReference type="PIRSF" id="PIRSF005096">
    <property type="entry name" value="GALM"/>
    <property type="match status" value="1"/>
</dbReference>
<evidence type="ECO:0000256" key="4">
    <source>
        <dbReference type="ARBA" id="ARBA00023277"/>
    </source>
</evidence>
<proteinExistence type="inferred from homology"/>
<dbReference type="InterPro" id="IPR014718">
    <property type="entry name" value="GH-type_carb-bd"/>
</dbReference>
<dbReference type="EMBL" id="CP019437">
    <property type="protein sequence ID" value="AQS46836.1"/>
    <property type="molecule type" value="Genomic_DNA"/>
</dbReference>
<accession>A0ABM6IDM0</accession>
<evidence type="ECO:0000313" key="6">
    <source>
        <dbReference type="Proteomes" id="UP000185622"/>
    </source>
</evidence>
<evidence type="ECO:0000256" key="3">
    <source>
        <dbReference type="ARBA" id="ARBA00023235"/>
    </source>
</evidence>
<keyword evidence="6" id="KW-1185">Reference proteome</keyword>
<dbReference type="InterPro" id="IPR047215">
    <property type="entry name" value="Galactose_mutarotase-like"/>
</dbReference>
<protein>
    <recommendedName>
        <fullName evidence="7">Aldose 1-epimerase</fullName>
    </recommendedName>
</protein>
<sequence length="307" mass="33003">MFDHETELEIGLASGMRVRIDPKGARLTSLVLPGADDPVEILIGPDPGETARSFHGATIGRYSNRIAGGRFTLDGEQFQLDTNENGNCLHGGGQGFDQRDWTVVAHWINAVALRLESRDGDQGFPGNLVAEASFALSDPATLTITYRARCDRACPVSLTSHGYFNLAGGGSIADHRLKINADQVLEIDSETLPVGAPRDVAGTRFDFRDSAPVPGPDGAGFDHNFCLRPGAMREIAALNDPASGRSMTMLSNQPGLQVYTSPSGDSFNAICLEPQAWPDAPNHPEYPSAILQPGKEYVNRIRLQFSG</sequence>
<dbReference type="Proteomes" id="UP000185622">
    <property type="component" value="Chromosome"/>
</dbReference>
<evidence type="ECO:0000313" key="5">
    <source>
        <dbReference type="EMBL" id="AQS46836.1"/>
    </source>
</evidence>
<keyword evidence="4" id="KW-0119">Carbohydrate metabolism</keyword>
<name>A0ABM6IDM0_9RHOB</name>